<sequence length="583" mass="60385">MSRMKQASGMVALAVIVLALPAAGHAQSTGYGGGMSGGMGSSGAGMGGDSASDTASGKSDRASRRGAKGQGGKRIDIAPYIEVDQIVTAELSPGSDVLTYTQVAVGVDASIQGRNNGASASVRYQRQFGWGKKAGDGDAISGVVRGYTTIVPGVTVEAGALASQVNVENGGSALAAGPLSGNGKSTVYSVYGGPSVTKRIGDLDVGANYRAGFTKVEQSNAARNLQTGAAADVFDKSVVQSADVQAGFAPGTVLPVGVGVGGSFYQEDISNLDQRARDMQARAMVTVPVSRTVQVVGAIGYEDVEISSRDAVRDANGLPVLGSDGRYVTDKSSPRVMAYDVSGLIWDAAVMWRPSRRTSLSAHMGRRYGSTSFGGTLAYAPSDRAQFNVAVYDNVSGFGGQVNRALDQLPDDFEVVRDPVTGELRGCVASLEGGSCLSGVLGSLRSSTFRARGVTASYSMKFGRMRAGLGAGYDRRKYIAARNTVLASANGVLDENWWLAAYVGGDLGRDAGWSANVYANWISSNDPLTGDVAGYGASASYYKMFAPRLRGTLAVGIDGAKYDTPSIDDLWTASALAGLRYTF</sequence>
<dbReference type="AlphaFoldDB" id="A0A031K265"/>
<dbReference type="EMBL" id="JFYZ01000003">
    <property type="protein sequence ID" value="EZP83289.1"/>
    <property type="molecule type" value="Genomic_DNA"/>
</dbReference>
<gene>
    <name evidence="3" type="ORF">BV97_01399</name>
</gene>
<dbReference type="eggNOG" id="COG5338">
    <property type="taxonomic scope" value="Bacteria"/>
</dbReference>
<feature type="chain" id="PRO_5001557079" description="Preprotein translocase subunit YajC" evidence="2">
    <location>
        <begin position="27"/>
        <end position="583"/>
    </location>
</feature>
<evidence type="ECO:0000256" key="1">
    <source>
        <dbReference type="SAM" id="MobiDB-lite"/>
    </source>
</evidence>
<comment type="caution">
    <text evidence="3">The sequence shown here is derived from an EMBL/GenBank/DDBJ whole genome shotgun (WGS) entry which is preliminary data.</text>
</comment>
<dbReference type="Proteomes" id="UP000024329">
    <property type="component" value="Unassembled WGS sequence"/>
</dbReference>
<evidence type="ECO:0008006" key="5">
    <source>
        <dbReference type="Google" id="ProtNLM"/>
    </source>
</evidence>
<keyword evidence="2" id="KW-0732">Signal</keyword>
<protein>
    <recommendedName>
        <fullName evidence="5">Preprotein translocase subunit YajC</fullName>
    </recommendedName>
</protein>
<evidence type="ECO:0000256" key="2">
    <source>
        <dbReference type="SAM" id="SignalP"/>
    </source>
</evidence>
<dbReference type="STRING" id="158500.BES08_05125"/>
<evidence type="ECO:0000313" key="4">
    <source>
        <dbReference type="Proteomes" id="UP000024329"/>
    </source>
</evidence>
<feature type="signal peptide" evidence="2">
    <location>
        <begin position="1"/>
        <end position="26"/>
    </location>
</feature>
<reference evidence="3 4" key="1">
    <citation type="submission" date="2014-03" db="EMBL/GenBank/DDBJ databases">
        <title>Whole genome sequence of Novosphingobium resinovorum KF1.</title>
        <authorList>
            <person name="Gan H.M."/>
            <person name="Gan H.Y."/>
            <person name="Chew T.H."/>
            <person name="Savka M.A."/>
        </authorList>
    </citation>
    <scope>NUCLEOTIDE SEQUENCE [LARGE SCALE GENOMIC DNA]</scope>
    <source>
        <strain evidence="3 4">KF1</strain>
    </source>
</reference>
<organism evidence="3 4">
    <name type="scientific">Novosphingobium resinovorum</name>
    <dbReference type="NCBI Taxonomy" id="158500"/>
    <lineage>
        <taxon>Bacteria</taxon>
        <taxon>Pseudomonadati</taxon>
        <taxon>Pseudomonadota</taxon>
        <taxon>Alphaproteobacteria</taxon>
        <taxon>Sphingomonadales</taxon>
        <taxon>Sphingomonadaceae</taxon>
        <taxon>Novosphingobium</taxon>
    </lineage>
</organism>
<accession>A0A031K265</accession>
<dbReference type="SUPFAM" id="SSF56935">
    <property type="entry name" value="Porins"/>
    <property type="match status" value="1"/>
</dbReference>
<name>A0A031K265_9SPHN</name>
<proteinExistence type="predicted"/>
<evidence type="ECO:0000313" key="3">
    <source>
        <dbReference type="EMBL" id="EZP83289.1"/>
    </source>
</evidence>
<dbReference type="PATRIC" id="fig|158500.4.peg.1434"/>
<feature type="region of interest" description="Disordered" evidence="1">
    <location>
        <begin position="42"/>
        <end position="71"/>
    </location>
</feature>